<name>A0A3M3EML4_9PSED</name>
<evidence type="ECO:0000313" key="4">
    <source>
        <dbReference type="EMBL" id="RMM50482.1"/>
    </source>
</evidence>
<dbReference type="InterPro" id="IPR050832">
    <property type="entry name" value="Bact_Acetyltransf"/>
</dbReference>
<gene>
    <name evidence="4" type="ORF">ALQ77_00486</name>
</gene>
<dbReference type="EMBL" id="RBOJ01000065">
    <property type="protein sequence ID" value="RMM50482.1"/>
    <property type="molecule type" value="Genomic_DNA"/>
</dbReference>
<dbReference type="Gene3D" id="3.40.630.30">
    <property type="match status" value="1"/>
</dbReference>
<keyword evidence="1" id="KW-0808">Transferase</keyword>
<keyword evidence="5" id="KW-1185">Reference proteome</keyword>
<dbReference type="InterPro" id="IPR000182">
    <property type="entry name" value="GNAT_dom"/>
</dbReference>
<evidence type="ECO:0000313" key="5">
    <source>
        <dbReference type="Proteomes" id="UP000270661"/>
    </source>
</evidence>
<evidence type="ECO:0000256" key="2">
    <source>
        <dbReference type="ARBA" id="ARBA00023315"/>
    </source>
</evidence>
<sequence>MPFIHPAIRTSPMTLRIERTDAPTDEERQAILAPLRAYNTARTGGTVPELVAWLVRDEHSSEIVGGLYGRVFFRWFYIELLVVPEQARGQGTGSALMHKAEELAREKNCVGIWLDTFDFQAPEFYRKHGFTVIGRIDDYPPGHQHFFLQKRLT</sequence>
<proteinExistence type="predicted"/>
<dbReference type="GO" id="GO:0016747">
    <property type="term" value="F:acyltransferase activity, transferring groups other than amino-acyl groups"/>
    <property type="evidence" value="ECO:0007669"/>
    <property type="project" value="InterPro"/>
</dbReference>
<dbReference type="PANTHER" id="PTHR43877">
    <property type="entry name" value="AMINOALKYLPHOSPHONATE N-ACETYLTRANSFERASE-RELATED-RELATED"/>
    <property type="match status" value="1"/>
</dbReference>
<evidence type="ECO:0000256" key="1">
    <source>
        <dbReference type="ARBA" id="ARBA00022679"/>
    </source>
</evidence>
<dbReference type="CDD" id="cd04301">
    <property type="entry name" value="NAT_SF"/>
    <property type="match status" value="1"/>
</dbReference>
<dbReference type="Pfam" id="PF00583">
    <property type="entry name" value="Acetyltransf_1"/>
    <property type="match status" value="1"/>
</dbReference>
<feature type="domain" description="N-acetyltransferase" evidence="3">
    <location>
        <begin position="6"/>
        <end position="153"/>
    </location>
</feature>
<comment type="caution">
    <text evidence="4">The sequence shown here is derived from an EMBL/GenBank/DDBJ whole genome shotgun (WGS) entry which is preliminary data.</text>
</comment>
<evidence type="ECO:0000259" key="3">
    <source>
        <dbReference type="PROSITE" id="PS51186"/>
    </source>
</evidence>
<dbReference type="Proteomes" id="UP000270661">
    <property type="component" value="Unassembled WGS sequence"/>
</dbReference>
<dbReference type="InterPro" id="IPR016181">
    <property type="entry name" value="Acyl_CoA_acyltransferase"/>
</dbReference>
<reference evidence="4 5" key="1">
    <citation type="submission" date="2018-08" db="EMBL/GenBank/DDBJ databases">
        <title>Recombination of ecologically and evolutionarily significant loci maintains genetic cohesion in the Pseudomonas syringae species complex.</title>
        <authorList>
            <person name="Dillon M."/>
            <person name="Thakur S."/>
            <person name="Almeida R.N.D."/>
            <person name="Weir B.S."/>
            <person name="Guttman D.S."/>
        </authorList>
    </citation>
    <scope>NUCLEOTIDE SEQUENCE [LARGE SCALE GENOMIC DNA]</scope>
    <source>
        <strain evidence="4 5">NCPPB2445</strain>
    </source>
</reference>
<dbReference type="PANTHER" id="PTHR43877:SF2">
    <property type="entry name" value="AMINOALKYLPHOSPHONATE N-ACETYLTRANSFERASE-RELATED"/>
    <property type="match status" value="1"/>
</dbReference>
<protein>
    <recommendedName>
        <fullName evidence="3">N-acetyltransferase domain-containing protein</fullName>
    </recommendedName>
</protein>
<keyword evidence="2" id="KW-0012">Acyltransferase</keyword>
<dbReference type="SUPFAM" id="SSF55729">
    <property type="entry name" value="Acyl-CoA N-acyltransferases (Nat)"/>
    <property type="match status" value="1"/>
</dbReference>
<organism evidence="4 5">
    <name type="scientific">Pseudomonas corrugata</name>
    <dbReference type="NCBI Taxonomy" id="47879"/>
    <lineage>
        <taxon>Bacteria</taxon>
        <taxon>Pseudomonadati</taxon>
        <taxon>Pseudomonadota</taxon>
        <taxon>Gammaproteobacteria</taxon>
        <taxon>Pseudomonadales</taxon>
        <taxon>Pseudomonadaceae</taxon>
        <taxon>Pseudomonas</taxon>
    </lineage>
</organism>
<dbReference type="STRING" id="47879.AXG94_05280"/>
<dbReference type="AlphaFoldDB" id="A0A3M3EML4"/>
<dbReference type="PROSITE" id="PS51186">
    <property type="entry name" value="GNAT"/>
    <property type="match status" value="1"/>
</dbReference>
<accession>A0A3M3EML4</accession>